<dbReference type="PANTHER" id="PTHR11439">
    <property type="entry name" value="GAG-POL-RELATED RETROTRANSPOSON"/>
    <property type="match status" value="1"/>
</dbReference>
<feature type="region of interest" description="Disordered" evidence="3">
    <location>
        <begin position="824"/>
        <end position="852"/>
    </location>
</feature>
<feature type="region of interest" description="Disordered" evidence="3">
    <location>
        <begin position="2381"/>
        <end position="2460"/>
    </location>
</feature>
<dbReference type="InterPro" id="IPR011992">
    <property type="entry name" value="EF-hand-dom_pair"/>
</dbReference>
<protein>
    <recommendedName>
        <fullName evidence="8">Calmodulin</fullName>
    </recommendedName>
</protein>
<feature type="region of interest" description="Disordered" evidence="3">
    <location>
        <begin position="580"/>
        <end position="611"/>
    </location>
</feature>
<dbReference type="InterPro" id="IPR002048">
    <property type="entry name" value="EF_hand_dom"/>
</dbReference>
<dbReference type="PROSITE" id="PS50158">
    <property type="entry name" value="ZF_CCHC"/>
    <property type="match status" value="1"/>
</dbReference>
<feature type="region of interest" description="Disordered" evidence="3">
    <location>
        <begin position="1634"/>
        <end position="1670"/>
    </location>
</feature>
<dbReference type="GO" id="GO:0003676">
    <property type="term" value="F:nucleic acid binding"/>
    <property type="evidence" value="ECO:0007669"/>
    <property type="project" value="InterPro"/>
</dbReference>
<dbReference type="EMBL" id="CAJNNV010027607">
    <property type="protein sequence ID" value="CAE8620923.1"/>
    <property type="molecule type" value="Genomic_DNA"/>
</dbReference>
<dbReference type="CDD" id="cd09272">
    <property type="entry name" value="RNase_HI_RT_Ty1"/>
    <property type="match status" value="1"/>
</dbReference>
<evidence type="ECO:0000313" key="7">
    <source>
        <dbReference type="Proteomes" id="UP000654075"/>
    </source>
</evidence>
<dbReference type="GO" id="GO:0005509">
    <property type="term" value="F:calcium ion binding"/>
    <property type="evidence" value="ECO:0007669"/>
    <property type="project" value="InterPro"/>
</dbReference>
<gene>
    <name evidence="6" type="ORF">PGLA1383_LOCUS38448</name>
</gene>
<keyword evidence="1" id="KW-0106">Calcium</keyword>
<dbReference type="Proteomes" id="UP000654075">
    <property type="component" value="Unassembled WGS sequence"/>
</dbReference>
<feature type="region of interest" description="Disordered" evidence="3">
    <location>
        <begin position="1716"/>
        <end position="1736"/>
    </location>
</feature>
<proteinExistence type="predicted"/>
<sequence length="3095" mass="341569">MDAMMVFKMPEEEMDATEKKAIDELRNFLDLQSGRFQKRKANLGLNYEVLAGVASADLPRAPAFRPEQRSEDQQGGVQPWNALDEAGAPAAQRKRDNSGELTLDEIDEAQGALWCEFRNWCVLTFKSAEEMMQRVGNPEIVVEGSPRKRNSVSSARVDRISEAQFSEGIKICGWTGSFERILFQAMDLNNDGWVSPPGLRWLGIELKRLQKKVIAKNRSQQGKAKMVSPKVHLHHFEKFKVFLKKKYGNLVRAWRVALTSNDSMVLPKVQFLKACANLGFSHQSKDLWNILDKDDSGFASLDEFDLPGTEVLAHFKVFIDAKFQGVQGAFRALDRDGTKKISQDEFEEAMRYHGFRHHTKKLFRHLDKDGNNNIEIGDIAFLEKWAPLPFLLVDPNMKAKEEVRRLLQSKYTRFLKAWRHLLDRDGSNRCNWYEFQAACKTVGYKGDVAGAWRAFDEDLSGFITLAEIDAEACTTLMDFRKWAYAEFGSVKSLFSVFDNDGSNSITFQEWRGNCRVYGFAGSAKRLFLALDVGGEGTLSLKEVDFLDAWDVPDELEEPPSPLSPRTSLVSVRESPRTSLLSVREGAPPAVADGPPNPPAPVPSVAKKGPRGRLMQAKTEDPMRLVKVVRRKLGIQGRAGLVGSASTTSLQRVASIHSLNPLLVAPVKTGELPPLEHLVGSSTGCRPLGSGAQTARAGGSSKAEDPAGGAWAAERQPASAPGSEYRRYAMSDISWSETVGFVGYAFHALQPCCASGSWPVCALARPCGCEMFPLTATQHMQRAAMVRRADAEDGAQRLEAELRLSLLAGLSATCSSHVVADRWSGRNTKGGAPDEEIQGAPVRERDAQSGPRCPGCGDPGAMAIPMDVDCPLTMVPTPQRGEGRRTSFQDAAIRVCDFKGLARPPTFSGRDQDWPEFRYRFESLATLLGFDQLLDQASKVGFDGLDVDLFTEEDHAKSRFVHAILVQLCSGKALSLTKLTPKVNGFDAWSALVKEYEPELVSRYCALLAAILTPEWVPTASFIEQLIEWERLVSRYELSSGQRLSESVKCAVILRWAPDTVKEVLRTLPADVVESYPRLRNALQQARVRALTYDSQGRAQVPEHRTTAVPMEVDALNKGKGKGKGKTQQPASQSGKDRIQCQWCGKMGHVLKDCYKFLEQGGFDARKPVQKDQPFSKGVHALGDAPWNETLSGVWKMPDAAMETQPEWCMQLADTPPKASQDRLMVDSGAFDHVCPVAFMPDVPIQPMDGDTSPAITADGTPLVAIGHKVVHCVLQTGRRLRIRFKVMPIKRPLLSVGRLRRQGFGSYFPPEPSYQGGGDAFLTHQGEKVPLQEHRGLFFLDVCFPNVNALDEQQGQPGPEDFIEPLSWCPTCVASRAADDPHRRQPAEEDSVPVVECDYGYVQTGQPDDATVPVFVAKAKHGGYGFAAVSPTKGRGSTGVIQGMLRFLAEAGLTGRLTLRSDQEMAVQAVVQAVAAQRQAPTMVEVTPKGSSSSLGTGEKYIRDLMSQVRVCCEQVQQIWGQHLAASSSLMPWVVAHAAWTMNRFSKDAPYTKAQGHEYHGAVFRFSEPVMVKNVGSLTRLQPRWTPGVWLGRTSDGDENLAATAQGLLIGRSARVMDRAVLPEDLLAKAVAGMSTPRPQVEETELPQPPQDRQTPAVHVGPARATGGAAAPRGVELRAFHQAMGKTPGCVACDEPGGKQHTAKCKWRRAHWQEQAAETASEPATKRRAVEVPEEDASLVPRRITGKSLAPSWAPAPAGPGDEEMPGTGAKRTAEDDGAWEQEEVEARLRAEPDEEMAEQEIAVVNHSSKTEPPWHSDRDGSLLDPDQVEQGMAKERQSLRDFDVYTEVDESEPERLGAKIVPSAWVLGVKHGGVKARLVAQQVNTGNWADTFAATPSGCAHRLLLLVAARKQWPVQLGDVSTAFLHASLPEPVYLRPPATERKPGKVWKLAKALYGLRQSPQLFQQFLADQLGHLGWRRLITEPQLFVHEPTGAMATIHADDMLLTVPAKARTRLMKEIEGPVKMKWTDTVTEDQWVRFLGKEYRRVKDGFAVRVPPEYYEKLLEMFRLETCRSVVSPAENVSDHGTKGESLSDQQVSQYRTAVGKLMWLIHERADLAYVVKELARNLREPTTVEWGRLKRCLRYVRGTTNAEQHLTYNPQESETLLQVMVDANWARDGGRKSTSGGVLLLQGFPLEHWSKTQANIALSSGEAELYAMNSGAVELRRLTNVCAELGQTLVGMLLCDSSAALAVPYRRGTGRMRHLEAKDLWLQEEFRRGHIKFQKIATADNVADLLTKPLTGPAMRGLCTDLGLMLQPGELRDEINVLEAHPSPTCQRCQRLAELDCTYAGQLFWRCPGCNRTKSWRAYQRGWTAWEDEAVPASSRDDQQPLPPTTRRTSTTTRTGPNRATGGLPSSVTQVHVTTGATDVRAPLGAQVDANSPSVSLDRRATMSDEEASQLRERGPLGWKPVNRRVYIIYYSERRYAARARKKIAAAKKSLVDTEETEKSRQAASVLVSEAEKTVKAVVEELEKVLPGAEKLLETKAEGAETGLEVLLESEKGLQKVVEGLSESKKSLQDSLHKALGDSAPFAEARATLSNLLGQVADHEAKCSQVVTAIQVQRKQLAGDARTAVAGALRAAAQKENLGLEALFDKLRKSSATISTEELRGFVGPGLKAGELELGLERYAQSGLTKLGLMMIIQDYMKCVKEIAITEEFEVKAGKTLRKLAIGELVEVVEQGKVEESTSMFRMKCRALTDMQEGWVTVKGNQGTHFFDRYVKPFYSCREEVLLQSAFESSSSEVRRLRPGQVVEVLEGSRRETAQQYIRVRGKAVKDGKEGWVTLQEPLGEKECCIEATKVLVCKQSTALTTNFDISDSKSVRKLLAGEVLKVLEEGKQDEKRSLFRAKVQTHSDGKEGWVTLKGNQGTSFVEESTTHYVVARSVSLESAFKSGSPAVRSLEVSEIFEMLDGPKTEKKEGEQRMRVRSLSDGSEGWFTFTKTCVLWSPRYRCLKSTDLSDCLDAGKSTLLRKLVLGELVEALDVPELDAASGLVRVRVRAEKDNAVGFATVRESEGAVVFLEAMQPATPALQPV</sequence>
<dbReference type="CDD" id="cd00051">
    <property type="entry name" value="EFh"/>
    <property type="match status" value="1"/>
</dbReference>
<dbReference type="InterPro" id="IPR013103">
    <property type="entry name" value="RVT_2"/>
</dbReference>
<comment type="caution">
    <text evidence="6">The sequence shown here is derived from an EMBL/GenBank/DDBJ whole genome shotgun (WGS) entry which is preliminary data.</text>
</comment>
<evidence type="ECO:0000256" key="1">
    <source>
        <dbReference type="ARBA" id="ARBA00022837"/>
    </source>
</evidence>
<keyword evidence="7" id="KW-1185">Reference proteome</keyword>
<dbReference type="PANTHER" id="PTHR11439:SF483">
    <property type="entry name" value="PEPTIDE SYNTHASE GLIP-LIKE, PUTATIVE (AFU_ORTHOLOGUE AFUA_3G12920)-RELATED"/>
    <property type="match status" value="1"/>
</dbReference>
<feature type="region of interest" description="Disordered" evidence="3">
    <location>
        <begin position="1749"/>
        <end position="1781"/>
    </location>
</feature>
<dbReference type="Gene3D" id="1.10.238.10">
    <property type="entry name" value="EF-hand"/>
    <property type="match status" value="3"/>
</dbReference>
<evidence type="ECO:0000259" key="5">
    <source>
        <dbReference type="PROSITE" id="PS50222"/>
    </source>
</evidence>
<evidence type="ECO:0000313" key="6">
    <source>
        <dbReference type="EMBL" id="CAE8620923.1"/>
    </source>
</evidence>
<keyword evidence="2" id="KW-0862">Zinc</keyword>
<feature type="region of interest" description="Disordered" evidence="3">
    <location>
        <begin position="682"/>
        <end position="715"/>
    </location>
</feature>
<dbReference type="SMART" id="SM00054">
    <property type="entry name" value="EFh"/>
    <property type="match status" value="5"/>
</dbReference>
<feature type="domain" description="CCHC-type" evidence="4">
    <location>
        <begin position="1140"/>
        <end position="1153"/>
    </location>
</feature>
<evidence type="ECO:0008006" key="8">
    <source>
        <dbReference type="Google" id="ProtNLM"/>
    </source>
</evidence>
<feature type="domain" description="EF-hand" evidence="5">
    <location>
        <begin position="321"/>
        <end position="356"/>
    </location>
</feature>
<dbReference type="InterPro" id="IPR018247">
    <property type="entry name" value="EF_Hand_1_Ca_BS"/>
</dbReference>
<dbReference type="InterPro" id="IPR043502">
    <property type="entry name" value="DNA/RNA_pol_sf"/>
</dbReference>
<dbReference type="SUPFAM" id="SSF47473">
    <property type="entry name" value="EF-hand"/>
    <property type="match status" value="1"/>
</dbReference>
<dbReference type="SUPFAM" id="SSF56672">
    <property type="entry name" value="DNA/RNA polymerases"/>
    <property type="match status" value="1"/>
</dbReference>
<keyword evidence="2" id="KW-0863">Zinc-finger</keyword>
<keyword evidence="2" id="KW-0479">Metal-binding</keyword>
<dbReference type="PROSITE" id="PS00018">
    <property type="entry name" value="EF_HAND_1"/>
    <property type="match status" value="4"/>
</dbReference>
<dbReference type="InterPro" id="IPR001878">
    <property type="entry name" value="Znf_CCHC"/>
</dbReference>
<feature type="compositionally biased region" description="Low complexity" evidence="3">
    <location>
        <begin position="1750"/>
        <end position="1760"/>
    </location>
</feature>
<evidence type="ECO:0000256" key="3">
    <source>
        <dbReference type="SAM" id="MobiDB-lite"/>
    </source>
</evidence>
<feature type="compositionally biased region" description="Low complexity" evidence="3">
    <location>
        <begin position="2396"/>
        <end position="2412"/>
    </location>
</feature>
<evidence type="ECO:0000256" key="2">
    <source>
        <dbReference type="PROSITE-ProRule" id="PRU00047"/>
    </source>
</evidence>
<feature type="compositionally biased region" description="Polar residues" evidence="3">
    <location>
        <begin position="2415"/>
        <end position="2428"/>
    </location>
</feature>
<organism evidence="6 7">
    <name type="scientific">Polarella glacialis</name>
    <name type="common">Dinoflagellate</name>
    <dbReference type="NCBI Taxonomy" id="89957"/>
    <lineage>
        <taxon>Eukaryota</taxon>
        <taxon>Sar</taxon>
        <taxon>Alveolata</taxon>
        <taxon>Dinophyceae</taxon>
        <taxon>Suessiales</taxon>
        <taxon>Suessiaceae</taxon>
        <taxon>Polarella</taxon>
    </lineage>
</organism>
<name>A0A813G3L9_POLGL</name>
<feature type="region of interest" description="Disordered" evidence="3">
    <location>
        <begin position="1115"/>
        <end position="1137"/>
    </location>
</feature>
<reference evidence="6" key="1">
    <citation type="submission" date="2021-02" db="EMBL/GenBank/DDBJ databases">
        <authorList>
            <person name="Dougan E. K."/>
            <person name="Rhodes N."/>
            <person name="Thang M."/>
            <person name="Chan C."/>
        </authorList>
    </citation>
    <scope>NUCLEOTIDE SEQUENCE</scope>
</reference>
<feature type="compositionally biased region" description="Basic and acidic residues" evidence="3">
    <location>
        <begin position="2448"/>
        <end position="2460"/>
    </location>
</feature>
<dbReference type="Pfam" id="PF07727">
    <property type="entry name" value="RVT_2"/>
    <property type="match status" value="1"/>
</dbReference>
<feature type="domain" description="EF-hand" evidence="5">
    <location>
        <begin position="485"/>
        <end position="520"/>
    </location>
</feature>
<evidence type="ECO:0000259" key="4">
    <source>
        <dbReference type="PROSITE" id="PS50158"/>
    </source>
</evidence>
<dbReference type="GO" id="GO:0008270">
    <property type="term" value="F:zinc ion binding"/>
    <property type="evidence" value="ECO:0007669"/>
    <property type="project" value="UniProtKB-KW"/>
</dbReference>
<accession>A0A813G3L9</accession>
<feature type="compositionally biased region" description="Low complexity" evidence="3">
    <location>
        <begin position="1661"/>
        <end position="1670"/>
    </location>
</feature>
<dbReference type="PROSITE" id="PS50222">
    <property type="entry name" value="EF_HAND_2"/>
    <property type="match status" value="2"/>
</dbReference>